<dbReference type="EMBL" id="KN831774">
    <property type="protein sequence ID" value="KIM44072.1"/>
    <property type="molecule type" value="Genomic_DNA"/>
</dbReference>
<dbReference type="HOGENOM" id="CLU_2996721_0_0_1"/>
<dbReference type="Proteomes" id="UP000053424">
    <property type="component" value="Unassembled WGS sequence"/>
</dbReference>
<reference evidence="1 2" key="1">
    <citation type="submission" date="2014-04" db="EMBL/GenBank/DDBJ databases">
        <authorList>
            <consortium name="DOE Joint Genome Institute"/>
            <person name="Kuo A."/>
            <person name="Gay G."/>
            <person name="Dore J."/>
            <person name="Kohler A."/>
            <person name="Nagy L.G."/>
            <person name="Floudas D."/>
            <person name="Copeland A."/>
            <person name="Barry K.W."/>
            <person name="Cichocki N."/>
            <person name="Veneault-Fourrey C."/>
            <person name="LaButti K."/>
            <person name="Lindquist E.A."/>
            <person name="Lipzen A."/>
            <person name="Lundell T."/>
            <person name="Morin E."/>
            <person name="Murat C."/>
            <person name="Sun H."/>
            <person name="Tunlid A."/>
            <person name="Henrissat B."/>
            <person name="Grigoriev I.V."/>
            <person name="Hibbett D.S."/>
            <person name="Martin F."/>
            <person name="Nordberg H.P."/>
            <person name="Cantor M.N."/>
            <person name="Hua S.X."/>
        </authorList>
    </citation>
    <scope>NUCLEOTIDE SEQUENCE [LARGE SCALE GENOMIC DNA]</scope>
    <source>
        <strain evidence="2">h7</strain>
    </source>
</reference>
<sequence>MDEVLRSSSLLLTACFYYNYILPGLYLVWGPGVFIDLVGPRTGSFVAHVFSKMGIAW</sequence>
<name>A0A0C2YSV0_HEBCY</name>
<protein>
    <submittedName>
        <fullName evidence="1">Uncharacterized protein</fullName>
    </submittedName>
</protein>
<evidence type="ECO:0000313" key="2">
    <source>
        <dbReference type="Proteomes" id="UP000053424"/>
    </source>
</evidence>
<organism evidence="1 2">
    <name type="scientific">Hebeloma cylindrosporum</name>
    <dbReference type="NCBI Taxonomy" id="76867"/>
    <lineage>
        <taxon>Eukaryota</taxon>
        <taxon>Fungi</taxon>
        <taxon>Dikarya</taxon>
        <taxon>Basidiomycota</taxon>
        <taxon>Agaricomycotina</taxon>
        <taxon>Agaricomycetes</taxon>
        <taxon>Agaricomycetidae</taxon>
        <taxon>Agaricales</taxon>
        <taxon>Agaricineae</taxon>
        <taxon>Hymenogastraceae</taxon>
        <taxon>Hebeloma</taxon>
    </lineage>
</organism>
<reference evidence="2" key="2">
    <citation type="submission" date="2015-01" db="EMBL/GenBank/DDBJ databases">
        <title>Evolutionary Origins and Diversification of the Mycorrhizal Mutualists.</title>
        <authorList>
            <consortium name="DOE Joint Genome Institute"/>
            <consortium name="Mycorrhizal Genomics Consortium"/>
            <person name="Kohler A."/>
            <person name="Kuo A."/>
            <person name="Nagy L.G."/>
            <person name="Floudas D."/>
            <person name="Copeland A."/>
            <person name="Barry K.W."/>
            <person name="Cichocki N."/>
            <person name="Veneault-Fourrey C."/>
            <person name="LaButti K."/>
            <person name="Lindquist E.A."/>
            <person name="Lipzen A."/>
            <person name="Lundell T."/>
            <person name="Morin E."/>
            <person name="Murat C."/>
            <person name="Riley R."/>
            <person name="Ohm R."/>
            <person name="Sun H."/>
            <person name="Tunlid A."/>
            <person name="Henrissat B."/>
            <person name="Grigoriev I.V."/>
            <person name="Hibbett D.S."/>
            <person name="Martin F."/>
        </authorList>
    </citation>
    <scope>NUCLEOTIDE SEQUENCE [LARGE SCALE GENOMIC DNA]</scope>
    <source>
        <strain evidence="2">h7</strain>
    </source>
</reference>
<gene>
    <name evidence="1" type="ORF">M413DRAFT_443131</name>
</gene>
<evidence type="ECO:0000313" key="1">
    <source>
        <dbReference type="EMBL" id="KIM44072.1"/>
    </source>
</evidence>
<proteinExistence type="predicted"/>
<accession>A0A0C2YSV0</accession>
<keyword evidence="2" id="KW-1185">Reference proteome</keyword>
<dbReference type="AlphaFoldDB" id="A0A0C2YSV0"/>